<reference evidence="2" key="1">
    <citation type="submission" date="2020-11" db="EMBL/GenBank/DDBJ databases">
        <authorList>
            <consortium name="DOE Joint Genome Institute"/>
            <person name="Ahrendt S."/>
            <person name="Riley R."/>
            <person name="Andreopoulos W."/>
            <person name="Labutti K."/>
            <person name="Pangilinan J."/>
            <person name="Ruiz-Duenas F.J."/>
            <person name="Barrasa J.M."/>
            <person name="Sanchez-Garcia M."/>
            <person name="Camarero S."/>
            <person name="Miyauchi S."/>
            <person name="Serrano A."/>
            <person name="Linde D."/>
            <person name="Babiker R."/>
            <person name="Drula E."/>
            <person name="Ayuso-Fernandez I."/>
            <person name="Pacheco R."/>
            <person name="Padilla G."/>
            <person name="Ferreira P."/>
            <person name="Barriuso J."/>
            <person name="Kellner H."/>
            <person name="Castanera R."/>
            <person name="Alfaro M."/>
            <person name="Ramirez L."/>
            <person name="Pisabarro A.G."/>
            <person name="Kuo A."/>
            <person name="Tritt A."/>
            <person name="Lipzen A."/>
            <person name="He G."/>
            <person name="Yan M."/>
            <person name="Ng V."/>
            <person name="Cullen D."/>
            <person name="Martin F."/>
            <person name="Rosso M.-N."/>
            <person name="Henrissat B."/>
            <person name="Hibbett D."/>
            <person name="Martinez A.T."/>
            <person name="Grigoriev I.V."/>
        </authorList>
    </citation>
    <scope>NUCLEOTIDE SEQUENCE</scope>
    <source>
        <strain evidence="2">CBS 506.95</strain>
    </source>
</reference>
<feature type="compositionally biased region" description="Basic and acidic residues" evidence="1">
    <location>
        <begin position="889"/>
        <end position="908"/>
    </location>
</feature>
<proteinExistence type="predicted"/>
<dbReference type="Proteomes" id="UP000807306">
    <property type="component" value="Unassembled WGS sequence"/>
</dbReference>
<feature type="region of interest" description="Disordered" evidence="1">
    <location>
        <begin position="587"/>
        <end position="616"/>
    </location>
</feature>
<evidence type="ECO:0008006" key="4">
    <source>
        <dbReference type="Google" id="ProtNLM"/>
    </source>
</evidence>
<name>A0A9P6JQV2_9AGAR</name>
<protein>
    <recommendedName>
        <fullName evidence="4">Nibrin</fullName>
    </recommendedName>
</protein>
<accession>A0A9P6JQV2</accession>
<evidence type="ECO:0000313" key="3">
    <source>
        <dbReference type="Proteomes" id="UP000807306"/>
    </source>
</evidence>
<feature type="compositionally biased region" description="Polar residues" evidence="1">
    <location>
        <begin position="781"/>
        <end position="807"/>
    </location>
</feature>
<gene>
    <name evidence="2" type="ORF">CPB83DRAFT_875297</name>
</gene>
<evidence type="ECO:0000313" key="2">
    <source>
        <dbReference type="EMBL" id="KAF9530072.1"/>
    </source>
</evidence>
<evidence type="ECO:0000256" key="1">
    <source>
        <dbReference type="SAM" id="MobiDB-lite"/>
    </source>
</evidence>
<feature type="compositionally biased region" description="Low complexity" evidence="1">
    <location>
        <begin position="384"/>
        <end position="395"/>
    </location>
</feature>
<dbReference type="OrthoDB" id="552194at2759"/>
<feature type="region of interest" description="Disordered" evidence="1">
    <location>
        <begin position="871"/>
        <end position="930"/>
    </location>
</feature>
<sequence>MWTLVGPFDGEVAGDSDFQKSKLVKPGTSYTVGRKDRPLLVNNKKISHDHCDFVVGPHSTEDASIPGQKPTIELVNRNKKDKTLLISRKGKDVAAYPSSNEPLEDGDVVTLISGITILVKWEPVCVLASASKQYSLEDCAALGIKLVQTPQISVSHHATAEYVADLRSSASLLSLCQFVRPEWLDELIRLGKLPRKDNQNKASSLEDRFLLPSETKYRPEFSSSLHPTLKNLNVWQPNEERVGLFRGLRFLCLQEKASSQDAELREVLQCGEGTLETFDIHSGPMKFCRALTRCQAKEGTTTVVVGNLEALQVAVGLDTWKKLLSEAQSCGLMIHPVSEVVQTVLSTSCEPLLKSILGHDGSSCETPSLPSEDRNIVSQDLLAPLPQASQASSRSRLVRRVTSRASSREPSAPPPISDVHLPEDPPPRKMLTRRVRTMKQLITGIDDPSSVIDAVPDLSNVQKTPPPQVMDLTAPTPARTSKLKRRLGTTKESTQSLLTAIQETVREPPLKKFKALFEATNLEGTDSQSEFFSSGDYVTQSQDLDTQVPNTQSSLNTGAFDLDVLREEEEESQANYVTEPQLRRSKRRLSSEDDVAQQIVAGSRATSTEPANKKRAIERVNSVQTALETPAPIGPQTFVKPSTNSVDKCGTGTATGYPDKDEPFLKAIASTKRGKKYEDDFDREFNKLKISKPELDQRDPEEDWNILADFGDDSGLRGNFMVIVEMEVFRQNSAVTRKGFNAQWNGKPNFKKFKKKNVQSNRQTVDLVVSEENDYGMGTTYWKSGQSQGQNQTQRPQLAENESQDSLPRQKKKTLKSQLELEDDAEQDHIPRRAQRATSRKPPSRTGSEPPKTIKMVAKGKAPAQVNTLFLNSDDDTQELGEQPDTIEIEQKSEETLKSSPEEKEIPSRRITRTTVAKKPSTRAKKPPVVVVDDDSDDAIFKGFKGKGR</sequence>
<feature type="compositionally biased region" description="Basic residues" evidence="1">
    <location>
        <begin position="832"/>
        <end position="843"/>
    </location>
</feature>
<feature type="region of interest" description="Disordered" evidence="1">
    <location>
        <begin position="384"/>
        <end position="429"/>
    </location>
</feature>
<comment type="caution">
    <text evidence="2">The sequence shown here is derived from an EMBL/GenBank/DDBJ whole genome shotgun (WGS) entry which is preliminary data.</text>
</comment>
<dbReference type="EMBL" id="MU157842">
    <property type="protein sequence ID" value="KAF9530072.1"/>
    <property type="molecule type" value="Genomic_DNA"/>
</dbReference>
<keyword evidence="3" id="KW-1185">Reference proteome</keyword>
<feature type="region of interest" description="Disordered" evidence="1">
    <location>
        <begin position="779"/>
        <end position="854"/>
    </location>
</feature>
<organism evidence="2 3">
    <name type="scientific">Crepidotus variabilis</name>
    <dbReference type="NCBI Taxonomy" id="179855"/>
    <lineage>
        <taxon>Eukaryota</taxon>
        <taxon>Fungi</taxon>
        <taxon>Dikarya</taxon>
        <taxon>Basidiomycota</taxon>
        <taxon>Agaricomycotina</taxon>
        <taxon>Agaricomycetes</taxon>
        <taxon>Agaricomycetidae</taxon>
        <taxon>Agaricales</taxon>
        <taxon>Agaricineae</taxon>
        <taxon>Crepidotaceae</taxon>
        <taxon>Crepidotus</taxon>
    </lineage>
</organism>
<dbReference type="AlphaFoldDB" id="A0A9P6JQV2"/>